<dbReference type="Gene3D" id="1.10.760.10">
    <property type="entry name" value="Cytochrome c-like domain"/>
    <property type="match status" value="1"/>
</dbReference>
<dbReference type="KEGG" id="acr:Acry_1739"/>
<keyword evidence="3 4" id="KW-0408">Iron</keyword>
<dbReference type="InterPro" id="IPR009056">
    <property type="entry name" value="Cyt_c-like_dom"/>
</dbReference>
<evidence type="ECO:0000256" key="2">
    <source>
        <dbReference type="ARBA" id="ARBA00022723"/>
    </source>
</evidence>
<dbReference type="HOGENOM" id="CLU_130243_1_0_5"/>
<evidence type="ECO:0000256" key="4">
    <source>
        <dbReference type="PROSITE-ProRule" id="PRU00433"/>
    </source>
</evidence>
<feature type="chain" id="PRO_5002681873" evidence="5">
    <location>
        <begin position="33"/>
        <end position="146"/>
    </location>
</feature>
<evidence type="ECO:0000256" key="1">
    <source>
        <dbReference type="ARBA" id="ARBA00022617"/>
    </source>
</evidence>
<keyword evidence="1 4" id="KW-0349">Heme</keyword>
<proteinExistence type="predicted"/>
<keyword evidence="5" id="KW-0732">Signal</keyword>
<dbReference type="RefSeq" id="WP_011942454.1">
    <property type="nucleotide sequence ID" value="NC_009484.1"/>
</dbReference>
<dbReference type="STRING" id="349163.Acry_1739"/>
<dbReference type="Proteomes" id="UP000000245">
    <property type="component" value="Chromosome"/>
</dbReference>
<evidence type="ECO:0000256" key="3">
    <source>
        <dbReference type="ARBA" id="ARBA00023004"/>
    </source>
</evidence>
<dbReference type="Pfam" id="PF13442">
    <property type="entry name" value="Cytochrome_CBB3"/>
    <property type="match status" value="1"/>
</dbReference>
<dbReference type="PROSITE" id="PS51007">
    <property type="entry name" value="CYTC"/>
    <property type="match status" value="1"/>
</dbReference>
<organism evidence="7 8">
    <name type="scientific">Acidiphilium cryptum (strain JF-5)</name>
    <dbReference type="NCBI Taxonomy" id="349163"/>
    <lineage>
        <taxon>Bacteria</taxon>
        <taxon>Pseudomonadati</taxon>
        <taxon>Pseudomonadota</taxon>
        <taxon>Alphaproteobacteria</taxon>
        <taxon>Acetobacterales</taxon>
        <taxon>Acidocellaceae</taxon>
        <taxon>Acidiphilium</taxon>
    </lineage>
</organism>
<keyword evidence="8" id="KW-1185">Reference proteome</keyword>
<dbReference type="AlphaFoldDB" id="A5FZB1"/>
<gene>
    <name evidence="7" type="ordered locus">Acry_1739</name>
</gene>
<accession>A5FZB1</accession>
<dbReference type="InterPro" id="IPR036909">
    <property type="entry name" value="Cyt_c-like_dom_sf"/>
</dbReference>
<sequence length="146" mass="15152">MLRRLSRTLRRPDARLLAGLAAAGFCTAIAAAAPLPALYTKAQAKAGHEAFETHCSMCHGKNLQGISGPALVGQGFASASNNYTVAAIFDELSQQMPAGAPGSLPHKDYADIMAFILSKNGYPAGKTALTYSAAQSSTAKLVSQVK</sequence>
<protein>
    <submittedName>
        <fullName evidence="7">Cytochrome c, class I</fullName>
    </submittedName>
</protein>
<dbReference type="SUPFAM" id="SSF46626">
    <property type="entry name" value="Cytochrome c"/>
    <property type="match status" value="1"/>
</dbReference>
<evidence type="ECO:0000259" key="6">
    <source>
        <dbReference type="PROSITE" id="PS51007"/>
    </source>
</evidence>
<dbReference type="eggNOG" id="COG2010">
    <property type="taxonomic scope" value="Bacteria"/>
</dbReference>
<keyword evidence="2 4" id="KW-0479">Metal-binding</keyword>
<evidence type="ECO:0000256" key="5">
    <source>
        <dbReference type="SAM" id="SignalP"/>
    </source>
</evidence>
<reference evidence="7 8" key="1">
    <citation type="submission" date="2007-05" db="EMBL/GenBank/DDBJ databases">
        <title>Complete sequence of chromosome of Acidiphilium cryptum JF-5.</title>
        <authorList>
            <consortium name="US DOE Joint Genome Institute"/>
            <person name="Copeland A."/>
            <person name="Lucas S."/>
            <person name="Lapidus A."/>
            <person name="Barry K."/>
            <person name="Detter J.C."/>
            <person name="Glavina del Rio T."/>
            <person name="Hammon N."/>
            <person name="Israni S."/>
            <person name="Dalin E."/>
            <person name="Tice H."/>
            <person name="Pitluck S."/>
            <person name="Sims D."/>
            <person name="Brettin T."/>
            <person name="Bruce D."/>
            <person name="Han C."/>
            <person name="Schmutz J."/>
            <person name="Larimer F."/>
            <person name="Land M."/>
            <person name="Hauser L."/>
            <person name="Kyrpides N."/>
            <person name="Kim E."/>
            <person name="Magnuson T."/>
            <person name="Richardson P."/>
        </authorList>
    </citation>
    <scope>NUCLEOTIDE SEQUENCE [LARGE SCALE GENOMIC DNA]</scope>
    <source>
        <strain evidence="7 8">JF-5</strain>
    </source>
</reference>
<evidence type="ECO:0000313" key="8">
    <source>
        <dbReference type="Proteomes" id="UP000000245"/>
    </source>
</evidence>
<dbReference type="GO" id="GO:0020037">
    <property type="term" value="F:heme binding"/>
    <property type="evidence" value="ECO:0007669"/>
    <property type="project" value="InterPro"/>
</dbReference>
<feature type="signal peptide" evidence="5">
    <location>
        <begin position="1"/>
        <end position="32"/>
    </location>
</feature>
<dbReference type="GO" id="GO:0046872">
    <property type="term" value="F:metal ion binding"/>
    <property type="evidence" value="ECO:0007669"/>
    <property type="project" value="UniProtKB-KW"/>
</dbReference>
<name>A5FZB1_ACICJ</name>
<feature type="domain" description="Cytochrome c" evidence="6">
    <location>
        <begin position="42"/>
        <end position="120"/>
    </location>
</feature>
<dbReference type="GO" id="GO:0009055">
    <property type="term" value="F:electron transfer activity"/>
    <property type="evidence" value="ECO:0007669"/>
    <property type="project" value="InterPro"/>
</dbReference>
<evidence type="ECO:0000313" key="7">
    <source>
        <dbReference type="EMBL" id="ABQ30943.1"/>
    </source>
</evidence>
<dbReference type="EMBL" id="CP000697">
    <property type="protein sequence ID" value="ABQ30943.1"/>
    <property type="molecule type" value="Genomic_DNA"/>
</dbReference>